<keyword evidence="3" id="KW-1185">Reference proteome</keyword>
<reference evidence="2 3" key="1">
    <citation type="submission" date="2021-06" db="EMBL/GenBank/DDBJ databases">
        <title>Complete genome of Haloferula helveola possessing various polysaccharide degrading enzymes.</title>
        <authorList>
            <person name="Takami H."/>
            <person name="Huang C."/>
            <person name="Hamasaki K."/>
        </authorList>
    </citation>
    <scope>NUCLEOTIDE SEQUENCE [LARGE SCALE GENOMIC DNA]</scope>
    <source>
        <strain evidence="2 3">CN-1</strain>
    </source>
</reference>
<dbReference type="InterPro" id="IPR016450">
    <property type="entry name" value="UCP005522"/>
</dbReference>
<proteinExistence type="predicted"/>
<dbReference type="InterPro" id="IPR051680">
    <property type="entry name" value="ATP-dep_Glu-Cys_Ligase-2"/>
</dbReference>
<dbReference type="RefSeq" id="WP_338687649.1">
    <property type="nucleotide sequence ID" value="NZ_AP024702.1"/>
</dbReference>
<dbReference type="Pfam" id="PF14403">
    <property type="entry name" value="CP_ATPgrasp_2"/>
    <property type="match status" value="1"/>
</dbReference>
<evidence type="ECO:0000259" key="1">
    <source>
        <dbReference type="Pfam" id="PF14403"/>
    </source>
</evidence>
<dbReference type="EMBL" id="AP024702">
    <property type="protein sequence ID" value="BCX46229.1"/>
    <property type="molecule type" value="Genomic_DNA"/>
</dbReference>
<protein>
    <submittedName>
        <fullName evidence="2">DUF404 domain-containing protein</fullName>
    </submittedName>
</protein>
<dbReference type="PIRSF" id="PIRSF005522">
    <property type="entry name" value="UCP005522"/>
    <property type="match status" value="1"/>
</dbReference>
<accession>A0ABN6H0F9</accession>
<dbReference type="PANTHER" id="PTHR34595:SF7">
    <property type="entry name" value="SLL1039 PROTEIN"/>
    <property type="match status" value="1"/>
</dbReference>
<dbReference type="PANTHER" id="PTHR34595">
    <property type="entry name" value="BLR5612 PROTEIN"/>
    <property type="match status" value="1"/>
</dbReference>
<evidence type="ECO:0000313" key="2">
    <source>
        <dbReference type="EMBL" id="BCX46229.1"/>
    </source>
</evidence>
<organism evidence="2 3">
    <name type="scientific">Haloferula helveola</name>
    <dbReference type="NCBI Taxonomy" id="490095"/>
    <lineage>
        <taxon>Bacteria</taxon>
        <taxon>Pseudomonadati</taxon>
        <taxon>Verrucomicrobiota</taxon>
        <taxon>Verrucomicrobiia</taxon>
        <taxon>Verrucomicrobiales</taxon>
        <taxon>Verrucomicrobiaceae</taxon>
        <taxon>Haloferula</taxon>
    </lineage>
</organism>
<dbReference type="Gene3D" id="3.40.50.11290">
    <property type="match status" value="1"/>
</dbReference>
<name>A0ABN6H0F9_9BACT</name>
<dbReference type="Proteomes" id="UP001374893">
    <property type="component" value="Chromosome"/>
</dbReference>
<gene>
    <name evidence="2" type="ORF">HAHE_01370</name>
</gene>
<dbReference type="InterPro" id="IPR025841">
    <property type="entry name" value="CP_ATPgrasp_2"/>
</dbReference>
<sequence length="476" mass="54070">MFDRYTTDSFYDEMFEADGSLRGQCGDLFERFSQFEPEEFEARRNACDAHFLKQGVTFNVYHDNRGSERIFPFDPVPRVIPANEWEHLEAGLSQRIIALNLFLHDVYHEQQILKDGVIPRYYVEQAKHYRPEFRGVDVPKDIYIHICGSDLIRGDDGTYYVLEDNGRCPSGASYLLENRNALKRAFPALFDSMGVRSVDSYPRELRDMLEFISPHREGDAVCVLLTPGCYNSAYFEHCYLAREMGIEIVEGNDLVVIDDFVYMRTTKGLVRVDVIYRRIDDDFIDPTVFRKDSVLGVPGIMRAYRAGNVALANAVGTGVADDKATYYFVPKMIEYYLGQEPILPNVPTYLAHEDSDRKYILDHLPELVVKSANESGGYGMLMGPTASREEIAKFRDKIIDDPRNFIAQPVVSLSRCPTWCDGSFEGRHVDLRPYIVYGNQVKIVPGGLTRVALNKGSLVVNSSQGGGSKDTWVLKD</sequence>
<feature type="domain" description="Circularly permuted ATP-grasp type 2" evidence="1">
    <location>
        <begin position="77"/>
        <end position="452"/>
    </location>
</feature>
<evidence type="ECO:0000313" key="3">
    <source>
        <dbReference type="Proteomes" id="UP001374893"/>
    </source>
</evidence>
<dbReference type="SUPFAM" id="SSF56059">
    <property type="entry name" value="Glutathione synthetase ATP-binding domain-like"/>
    <property type="match status" value="1"/>
</dbReference>
<dbReference type="Gene3D" id="3.30.1490.270">
    <property type="match status" value="1"/>
</dbReference>